<evidence type="ECO:0000313" key="1">
    <source>
        <dbReference type="EMBL" id="GFO15739.1"/>
    </source>
</evidence>
<accession>A0AAV4B6L8</accession>
<proteinExistence type="predicted"/>
<gene>
    <name evidence="1" type="ORF">PoB_004224400</name>
</gene>
<organism evidence="1 2">
    <name type="scientific">Plakobranchus ocellatus</name>
    <dbReference type="NCBI Taxonomy" id="259542"/>
    <lineage>
        <taxon>Eukaryota</taxon>
        <taxon>Metazoa</taxon>
        <taxon>Spiralia</taxon>
        <taxon>Lophotrochozoa</taxon>
        <taxon>Mollusca</taxon>
        <taxon>Gastropoda</taxon>
        <taxon>Heterobranchia</taxon>
        <taxon>Euthyneura</taxon>
        <taxon>Panpulmonata</taxon>
        <taxon>Sacoglossa</taxon>
        <taxon>Placobranchoidea</taxon>
        <taxon>Plakobranchidae</taxon>
        <taxon>Plakobranchus</taxon>
    </lineage>
</organism>
<evidence type="ECO:0000313" key="2">
    <source>
        <dbReference type="Proteomes" id="UP000735302"/>
    </source>
</evidence>
<reference evidence="1 2" key="1">
    <citation type="journal article" date="2021" name="Elife">
        <title>Chloroplast acquisition without the gene transfer in kleptoplastic sea slugs, Plakobranchus ocellatus.</title>
        <authorList>
            <person name="Maeda T."/>
            <person name="Takahashi S."/>
            <person name="Yoshida T."/>
            <person name="Shimamura S."/>
            <person name="Takaki Y."/>
            <person name="Nagai Y."/>
            <person name="Toyoda A."/>
            <person name="Suzuki Y."/>
            <person name="Arimoto A."/>
            <person name="Ishii H."/>
            <person name="Satoh N."/>
            <person name="Nishiyama T."/>
            <person name="Hasebe M."/>
            <person name="Maruyama T."/>
            <person name="Minagawa J."/>
            <person name="Obokata J."/>
            <person name="Shigenobu S."/>
        </authorList>
    </citation>
    <scope>NUCLEOTIDE SEQUENCE [LARGE SCALE GENOMIC DNA]</scope>
</reference>
<comment type="caution">
    <text evidence="1">The sequence shown here is derived from an EMBL/GenBank/DDBJ whole genome shotgun (WGS) entry which is preliminary data.</text>
</comment>
<keyword evidence="2" id="KW-1185">Reference proteome</keyword>
<dbReference type="AlphaFoldDB" id="A0AAV4B6L8"/>
<protein>
    <submittedName>
        <fullName evidence="1">Uncharacterized protein</fullName>
    </submittedName>
</protein>
<name>A0AAV4B6L8_9GAST</name>
<sequence length="90" mass="10384">MTSRCPDKRFGKISALFTERTLRTRRASGSAKLEKDETHGVLYSYFYLLDEKSQFLLVRTDDKWSDSSSHPTFRMSRLQKALREGEACSG</sequence>
<dbReference type="EMBL" id="BLXT01004630">
    <property type="protein sequence ID" value="GFO15739.1"/>
    <property type="molecule type" value="Genomic_DNA"/>
</dbReference>
<dbReference type="Proteomes" id="UP000735302">
    <property type="component" value="Unassembled WGS sequence"/>
</dbReference>